<evidence type="ECO:0000313" key="2">
    <source>
        <dbReference type="Proteomes" id="UP000003798"/>
    </source>
</evidence>
<proteinExistence type="predicted"/>
<protein>
    <submittedName>
        <fullName evidence="1">Uncharacterized protein</fullName>
    </submittedName>
</protein>
<accession>A4N6E8</accession>
<dbReference type="Proteomes" id="UP000003798">
    <property type="component" value="Unassembled WGS sequence"/>
</dbReference>
<dbReference type="AlphaFoldDB" id="A4N6E8"/>
<dbReference type="EMBL" id="AAZE01000021">
    <property type="protein sequence ID" value="EDJ90207.1"/>
    <property type="molecule type" value="Genomic_DNA"/>
</dbReference>
<evidence type="ECO:0000313" key="1">
    <source>
        <dbReference type="EMBL" id="EDJ90207.1"/>
    </source>
</evidence>
<reference evidence="1 2" key="1">
    <citation type="journal article" date="2007" name="Genome Biol.">
        <title>Characterization and modeling of the Haemophilus influenzae core and supragenomes based on the complete genomic sequences of Rd and 12 clinical nontypeable strains.</title>
        <authorList>
            <person name="Hogg J.S."/>
            <person name="Hu F.Z."/>
            <person name="Janto B."/>
            <person name="Boissy R."/>
            <person name="Hayes J."/>
            <person name="Keefe R."/>
            <person name="Post J.C."/>
            <person name="Ehrlich G.D."/>
        </authorList>
    </citation>
    <scope>NUCLEOTIDE SEQUENCE [LARGE SCALE GENOMIC DNA]</scope>
    <source>
        <strain evidence="1 2">R3021</strain>
    </source>
</reference>
<gene>
    <name evidence="1" type="ORF">CGSHi22421_00997</name>
</gene>
<organism evidence="1 2">
    <name type="scientific">Haemophilus influenzae R3021</name>
    <dbReference type="NCBI Taxonomy" id="375432"/>
    <lineage>
        <taxon>Bacteria</taxon>
        <taxon>Pseudomonadati</taxon>
        <taxon>Pseudomonadota</taxon>
        <taxon>Gammaproteobacteria</taxon>
        <taxon>Pasteurellales</taxon>
        <taxon>Pasteurellaceae</taxon>
        <taxon>Haemophilus</taxon>
    </lineage>
</organism>
<sequence>MAVQITGNLAQAKALIERLRADKDKAVYIGFPAEFDEPVEGAGDFNLASLAAVLEFGNEHIPSRPFLRQTLSKNQEKYTALFAERFKQGIDIAKIYEEIASIAQGDVQLNIVKGDWVENDDSTKIAWRLKDVKDPKRRKKLRATLDPSSIKKKPLIWSGHLQQSVKGIVK</sequence>
<name>A4N6E8_HAEIF</name>